<keyword evidence="7" id="KW-0012">Acyltransferase</keyword>
<dbReference type="Pfam" id="PF16197">
    <property type="entry name" value="KAsynt_C_assoc"/>
    <property type="match status" value="1"/>
</dbReference>
<dbReference type="EMBL" id="CP163440">
    <property type="protein sequence ID" value="XDQ66764.1"/>
    <property type="molecule type" value="Genomic_DNA"/>
</dbReference>
<dbReference type="GO" id="GO:0033068">
    <property type="term" value="P:macrolide biosynthetic process"/>
    <property type="evidence" value="ECO:0007669"/>
    <property type="project" value="UniProtKB-ARBA"/>
</dbReference>
<evidence type="ECO:0000256" key="3">
    <source>
        <dbReference type="ARBA" id="ARBA00022553"/>
    </source>
</evidence>
<evidence type="ECO:0000259" key="8">
    <source>
        <dbReference type="PROSITE" id="PS50075"/>
    </source>
</evidence>
<dbReference type="SUPFAM" id="SSF47336">
    <property type="entry name" value="ACP-like"/>
    <property type="match status" value="1"/>
</dbReference>
<dbReference type="PROSITE" id="PS50075">
    <property type="entry name" value="CARRIER"/>
    <property type="match status" value="1"/>
</dbReference>
<dbReference type="Gene3D" id="1.10.1200.10">
    <property type="entry name" value="ACP-like"/>
    <property type="match status" value="1"/>
</dbReference>
<dbReference type="InterPro" id="IPR032821">
    <property type="entry name" value="PKS_assoc"/>
</dbReference>
<dbReference type="InterPro" id="IPR020807">
    <property type="entry name" value="PKS_DH"/>
</dbReference>
<dbReference type="InterPro" id="IPR014031">
    <property type="entry name" value="Ketoacyl_synth_C"/>
</dbReference>
<dbReference type="InterPro" id="IPR009081">
    <property type="entry name" value="PP-bd_ACP"/>
</dbReference>
<dbReference type="Gene3D" id="3.10.129.110">
    <property type="entry name" value="Polyketide synthase dehydratase"/>
    <property type="match status" value="1"/>
</dbReference>
<organism evidence="10">
    <name type="scientific">Streptomyces sp. R35</name>
    <dbReference type="NCBI Taxonomy" id="3238630"/>
    <lineage>
        <taxon>Bacteria</taxon>
        <taxon>Bacillati</taxon>
        <taxon>Actinomycetota</taxon>
        <taxon>Actinomycetes</taxon>
        <taxon>Kitasatosporales</taxon>
        <taxon>Streptomycetaceae</taxon>
        <taxon>Streptomyces</taxon>
    </lineage>
</organism>
<evidence type="ECO:0000313" key="10">
    <source>
        <dbReference type="EMBL" id="XDQ66764.1"/>
    </source>
</evidence>
<proteinExistence type="predicted"/>
<evidence type="ECO:0000256" key="4">
    <source>
        <dbReference type="ARBA" id="ARBA00022679"/>
    </source>
</evidence>
<dbReference type="Gene3D" id="3.30.70.3290">
    <property type="match status" value="1"/>
</dbReference>
<keyword evidence="3" id="KW-0597">Phosphoprotein</keyword>
<gene>
    <name evidence="10" type="ORF">AB5J50_41280</name>
</gene>
<dbReference type="InterPro" id="IPR036291">
    <property type="entry name" value="NAD(P)-bd_dom_sf"/>
</dbReference>
<dbReference type="GO" id="GO:0004315">
    <property type="term" value="F:3-oxoacyl-[acyl-carrier-protein] synthase activity"/>
    <property type="evidence" value="ECO:0007669"/>
    <property type="project" value="InterPro"/>
</dbReference>
<dbReference type="InterPro" id="IPR001227">
    <property type="entry name" value="Ac_transferase_dom_sf"/>
</dbReference>
<dbReference type="InterPro" id="IPR042104">
    <property type="entry name" value="PKS_dehydratase_sf"/>
</dbReference>
<dbReference type="GO" id="GO:0004312">
    <property type="term" value="F:fatty acid synthase activity"/>
    <property type="evidence" value="ECO:0007669"/>
    <property type="project" value="TreeGrafter"/>
</dbReference>
<protein>
    <submittedName>
        <fullName evidence="10">Beta-ketoacyl synthase N-terminal-like domain-containing protein</fullName>
    </submittedName>
</protein>
<dbReference type="InterPro" id="IPR020806">
    <property type="entry name" value="PKS_PP-bd"/>
</dbReference>
<dbReference type="GO" id="GO:0031177">
    <property type="term" value="F:phosphopantetheine binding"/>
    <property type="evidence" value="ECO:0007669"/>
    <property type="project" value="InterPro"/>
</dbReference>
<dbReference type="CDD" id="cd08952">
    <property type="entry name" value="KR_1_SDR_x"/>
    <property type="match status" value="1"/>
</dbReference>
<comment type="pathway">
    <text evidence="1">Antibiotic biosynthesis.</text>
</comment>
<dbReference type="InterPro" id="IPR014043">
    <property type="entry name" value="Acyl_transferase_dom"/>
</dbReference>
<dbReference type="Pfam" id="PF00109">
    <property type="entry name" value="ketoacyl-synt"/>
    <property type="match status" value="1"/>
</dbReference>
<dbReference type="SMART" id="SM00826">
    <property type="entry name" value="PKS_DH"/>
    <property type="match status" value="1"/>
</dbReference>
<dbReference type="SUPFAM" id="SSF51735">
    <property type="entry name" value="NAD(P)-binding Rossmann-fold domains"/>
    <property type="match status" value="2"/>
</dbReference>
<dbReference type="InterPro" id="IPR057326">
    <property type="entry name" value="KR_dom"/>
</dbReference>
<dbReference type="GO" id="GO:0006633">
    <property type="term" value="P:fatty acid biosynthetic process"/>
    <property type="evidence" value="ECO:0007669"/>
    <property type="project" value="InterPro"/>
</dbReference>
<dbReference type="InterPro" id="IPR013968">
    <property type="entry name" value="PKS_KR"/>
</dbReference>
<dbReference type="InterPro" id="IPR036736">
    <property type="entry name" value="ACP-like_sf"/>
</dbReference>
<reference evidence="10" key="1">
    <citation type="submission" date="2024-07" db="EMBL/GenBank/DDBJ databases">
        <authorList>
            <person name="Yu S.T."/>
        </authorList>
    </citation>
    <scope>NUCLEOTIDE SEQUENCE</scope>
    <source>
        <strain evidence="10">R35</strain>
    </source>
</reference>
<evidence type="ECO:0000256" key="7">
    <source>
        <dbReference type="ARBA" id="ARBA00023315"/>
    </source>
</evidence>
<dbReference type="Pfam" id="PF08659">
    <property type="entry name" value="KR"/>
    <property type="match status" value="1"/>
</dbReference>
<keyword evidence="2" id="KW-0596">Phosphopantetheine</keyword>
<evidence type="ECO:0000256" key="5">
    <source>
        <dbReference type="ARBA" id="ARBA00023194"/>
    </source>
</evidence>
<dbReference type="Pfam" id="PF02801">
    <property type="entry name" value="Ketoacyl-synt_C"/>
    <property type="match status" value="1"/>
</dbReference>
<dbReference type="Gene3D" id="3.40.47.10">
    <property type="match status" value="1"/>
</dbReference>
<evidence type="ECO:0000256" key="2">
    <source>
        <dbReference type="ARBA" id="ARBA00022450"/>
    </source>
</evidence>
<dbReference type="PROSITE" id="PS00606">
    <property type="entry name" value="KS3_1"/>
    <property type="match status" value="1"/>
</dbReference>
<dbReference type="Gene3D" id="3.40.50.720">
    <property type="entry name" value="NAD(P)-binding Rossmann-like Domain"/>
    <property type="match status" value="1"/>
</dbReference>
<dbReference type="SMART" id="SM00825">
    <property type="entry name" value="PKS_KS"/>
    <property type="match status" value="1"/>
</dbReference>
<evidence type="ECO:0000256" key="1">
    <source>
        <dbReference type="ARBA" id="ARBA00004792"/>
    </source>
</evidence>
<dbReference type="InterPro" id="IPR014030">
    <property type="entry name" value="Ketoacyl_synth_N"/>
</dbReference>
<dbReference type="InterPro" id="IPR016039">
    <property type="entry name" value="Thiolase-like"/>
</dbReference>
<dbReference type="PANTHER" id="PTHR43775:SF51">
    <property type="entry name" value="INACTIVE PHENOLPHTHIOCEROL SYNTHESIS POLYKETIDE SYNTHASE TYPE I PKS1-RELATED"/>
    <property type="match status" value="1"/>
</dbReference>
<dbReference type="SMART" id="SM00827">
    <property type="entry name" value="PKS_AT"/>
    <property type="match status" value="1"/>
</dbReference>
<evidence type="ECO:0000256" key="6">
    <source>
        <dbReference type="ARBA" id="ARBA00023268"/>
    </source>
</evidence>
<dbReference type="FunFam" id="3.40.47.10:FF:000019">
    <property type="entry name" value="Polyketide synthase type I"/>
    <property type="match status" value="1"/>
</dbReference>
<dbReference type="PANTHER" id="PTHR43775">
    <property type="entry name" value="FATTY ACID SYNTHASE"/>
    <property type="match status" value="1"/>
</dbReference>
<dbReference type="InterPro" id="IPR016035">
    <property type="entry name" value="Acyl_Trfase/lysoPLipase"/>
</dbReference>
<keyword evidence="4" id="KW-0808">Transferase</keyword>
<dbReference type="InterPro" id="IPR018201">
    <property type="entry name" value="Ketoacyl_synth_AS"/>
</dbReference>
<dbReference type="InterPro" id="IPR016036">
    <property type="entry name" value="Malonyl_transacylase_ACP-bd"/>
</dbReference>
<dbReference type="SUPFAM" id="SSF55048">
    <property type="entry name" value="Probable ACP-binding domain of malonyl-CoA ACP transacylase"/>
    <property type="match status" value="1"/>
</dbReference>
<dbReference type="InterPro" id="IPR050091">
    <property type="entry name" value="PKS_NRPS_Biosynth_Enz"/>
</dbReference>
<accession>A0AB39SI15</accession>
<evidence type="ECO:0000259" key="9">
    <source>
        <dbReference type="PROSITE" id="PS52004"/>
    </source>
</evidence>
<dbReference type="Gene3D" id="3.40.366.10">
    <property type="entry name" value="Malonyl-Coenzyme A Acyl Carrier Protein, domain 2"/>
    <property type="match status" value="1"/>
</dbReference>
<sequence>MTKSHAEQPSQDVLRGRLKDSLGTIRSLRARVQELSQPQPLAVIGLSCRLPGGDTPEEFWQSLADGRDATSQFPEERHSIAGFYNPDPDHPGTAYTLLGNFLDGPVDAFDPTVFGISPREAAGMDPQQRLVLELAWEAMENACLPPSELEGSRVGVFLGASTSDYVRMRQQKGSMADVDAYQLIGEPSFLAGRISYTFGFQGPSMVIDTACSSSLVALEQAVLSLRSGACDMALVGGVNLMLSPYGFVLVSKLRALSPDGRCKTFDASADGYARGEGGALFVLKRLNEAEAAGDRVLAVVRGVATEHDGRSSGLTVPNPAAQQNVITSALKDAGVSPADLTYVEAHGTGTQLGDPIELKALNAVTSTGRPAGRPLLVGSVKTNIGHLEPAAGAAGLLKVVLALQHDTLPKHLHLDNPNPQVPWDAINLKVTSEETRWPDGPRTAGVSSFGASGTNAHTVLAEAPQAAPREGTPREVGLLTLSANSPEALRAMAGTYESRVRAADARTLSDICYSSHIGRARMKHGLSVTGDREQLAAGLAAFAAGERADQVTTHGPTGAKARRLGWLFTGQGSQYAGMAASLTAAEPVFADALAQVVEALDRYLDEPLGPVLSDGERINRTGFTQPALFAVEYALARMWESWGIRPTALIGHSLGEITAACVAGVHSLDDAARLVTARARLMEALPSGGVMETLVCDEESVRAAIAEAGPVSQVAVAAVNGPTDVVLSGPEEEVAKVVGVLAGRGVKHRRLVVSHAFHSPLMAPMIDEFRKVTETLTFHQPKYPIISNVTGREWGPEQLRPAYWSEHVLAPVRFYAGVTALYETGCRTFLELGPAPVLLGLGARCLPEDGVGWIPSLRRDREDTHIVGQALGTLHHRGVPVDWSAVHRDEKPRRTSLPSYPWQRERYWFNDDAPGGSPEFAADDAPGALFEGHLLSGAPTFSPQLNDLSEVFVQTGPDGRRSVSAGGFCNWALAGAAKLPGAQPRLVDRFVVGEPLLLDPEHRPAQIRVYVLPQDDEGRSLFLCFSRHGVDSAESGSWRLHARGVLVRRPTDTRRAGGDLDAVRARCVPVDPADITVPGWAEPVLNEVYQGPGEVLAEVNRAAEKLPRGALLDLTLGLLRQSESAPRTGGTRTPTAVPEGTRRYIHGWLDPAEEDGELRGGLEILGSDGSVLIMMRDVHLRSSTPPVPDVPRSARAETVWEQIWRPAGPEAFGERSLLGERVLLIGSGAATAGTDTGLLEDVSKQLTQRGAVVSQAGPSTESVLRALDAGRPYGHLVLLSGLELPVAGYGAESVGQARAEAEHVFLAATRQLAVEGAATQLWVVTRGAQWTGPGQHEICLPAAPLWGLGKVAALEHPELWGGLLDLDPAGELDEAERIAELLATRTAEDLTARRDGTVLVPRLVAAGSGEGNGESTARPAPQLSDLGSYLVTGGLGSLGLLMGEWLARNGAGTVVLVGRTGLPDRSTWDDPHHDDTTAARIAGVRRIEAQGADVRVEALDAADETALRSLTDQLGLSGRPLRGVVHAAGLSEPQFLRESDPQTYDRCLHAKVDGTWALHNATVDQDLDLFVAFSSIASVWGSQHLAGYSAANAFLDSFAYYRQSKGLAATTVSWGPWAARSGLADDSVMAFLRSIGLHQLNPDHALELLGEAVVEKVAHRTVCSADWALFRDLMEARRERPILSEIRSAPAADQAEGAELGALTARLMGLSRTERLAELNEYIRVQLSGILRLELDTLTEDTRLADMGLDSLMVMELISRCRDDLGLEINSRDFFACPGIHWGSFLHELIEERYPATTNASGPERPTVQDQA</sequence>
<name>A0AB39SI15_9ACTN</name>
<feature type="domain" description="Ketosynthase family 3 (KS3)" evidence="9">
    <location>
        <begin position="38"/>
        <end position="462"/>
    </location>
</feature>
<keyword evidence="6" id="KW-0511">Multifunctional enzyme</keyword>
<feature type="domain" description="Carrier" evidence="8">
    <location>
        <begin position="1714"/>
        <end position="1797"/>
    </location>
</feature>
<dbReference type="PROSITE" id="PS52004">
    <property type="entry name" value="KS3_2"/>
    <property type="match status" value="1"/>
</dbReference>
<dbReference type="SMART" id="SM00823">
    <property type="entry name" value="PKS_PP"/>
    <property type="match status" value="1"/>
</dbReference>
<dbReference type="RefSeq" id="WP_369263743.1">
    <property type="nucleotide sequence ID" value="NZ_CP163440.1"/>
</dbReference>
<dbReference type="Pfam" id="PF00550">
    <property type="entry name" value="PP-binding"/>
    <property type="match status" value="1"/>
</dbReference>
<dbReference type="InterPro" id="IPR020841">
    <property type="entry name" value="PKS_Beta-ketoAc_synthase_dom"/>
</dbReference>
<dbReference type="SMART" id="SM00822">
    <property type="entry name" value="PKS_KR"/>
    <property type="match status" value="1"/>
</dbReference>
<dbReference type="Pfam" id="PF00698">
    <property type="entry name" value="Acyl_transf_1"/>
    <property type="match status" value="1"/>
</dbReference>
<dbReference type="SUPFAM" id="SSF53901">
    <property type="entry name" value="Thiolase-like"/>
    <property type="match status" value="1"/>
</dbReference>
<dbReference type="SUPFAM" id="SSF52151">
    <property type="entry name" value="FabD/lysophospholipase-like"/>
    <property type="match status" value="1"/>
</dbReference>
<keyword evidence="5" id="KW-0045">Antibiotic biosynthesis</keyword>
<dbReference type="CDD" id="cd00833">
    <property type="entry name" value="PKS"/>
    <property type="match status" value="1"/>
</dbReference>